<dbReference type="EMBL" id="CP010537">
    <property type="protein sequence ID" value="AJG25031.1"/>
    <property type="molecule type" value="Genomic_DNA"/>
</dbReference>
<comment type="function">
    <text evidence="1 15">Binds the cellulose synthase activator, bis-(3'-5') cyclic diguanylic acid (c-di-GMP).</text>
</comment>
<dbReference type="NCBIfam" id="NF008323">
    <property type="entry name" value="PRK11114.1-1"/>
    <property type="match status" value="1"/>
</dbReference>
<evidence type="ECO:0000256" key="11">
    <source>
        <dbReference type="ARBA" id="ARBA00022916"/>
    </source>
</evidence>
<evidence type="ECO:0000256" key="10">
    <source>
        <dbReference type="ARBA" id="ARBA00022692"/>
    </source>
</evidence>
<evidence type="ECO:0000256" key="5">
    <source>
        <dbReference type="ARBA" id="ARBA00011437"/>
    </source>
</evidence>
<sequence length="793" mass="84923">MRLTKTPRLTDRSPARSTARRTSGLPAATRLSALLALALLTVTPAGAQRAGMPDTTRDAVAAQSPAGVAAQAAAAAPRSGARTVQLTLKQLGAIAPFQLRGVDAINGVPFSIRADEVVTGARLKLRYTYSPALIPALSHINVMVNGEVAGTVPVPKDTAGNSLERDVPIEPRLITEFNRLNLQLIGHYTTDCEDPFHSSLWATVGNSSVLELTLTPVALANDLALLPLPFFDRRDVSRLRLPFVFAGAPSTATLEAAGTVSSWFGALAGYRGASFAATLNQVPATGNAVVFVTNEEKPAGVQVPAIGGPSIAVVPNPGDANGKLLLVMGRDSAELKTAAQALTLGARALSGQSATINKLDDVAPRVPYDAPNWIRSDRPVRFGELAEVRDLNVSGYNPDLVRVNFRLPPDLFGWRSKGIPIDLKYRYTPRPVVDKSTLNISVSSQFLRAYALRSVKNQDGRASQLLAKVLPDGSVPVDERIELPLFMLPAQSQLQFHFYYDYLKQGACKDVMLDNVKGAIDPDSTINITGLPHFIALPDLAVFGNSGFPFTRMADLSETAVILPDKPAAEDYSTYLTLMGRMGESTGYPATGVAVSGAAQVDKQAARDLLVIGTTQSQPLFTQWAERMPVMLAGNEKRFALTDLVSAVTGWWNGADGTRNRPVETRMSVSSASTDAALSAFESPLASGRSVVAVTSNAPQGLQTVTEVLLDPDRVTKVQGSLALVRGKEIDSLAAQQNYHVGKLPPWTYVQWWLSQRPLAMVLMIGGAALLLAVLMYLSLRARATRRKLGEHK</sequence>
<protein>
    <recommendedName>
        <fullName evidence="6 15">Cyclic di-GMP-binding protein</fullName>
    </recommendedName>
    <alternativeName>
        <fullName evidence="14 15">Cellulose synthase regulatory subunit</fullName>
    </alternativeName>
</protein>
<dbReference type="PANTHER" id="PTHR39083:SF1">
    <property type="entry name" value="CYCLIC DI-GMP-BINDING PROTEIN"/>
    <property type="match status" value="1"/>
</dbReference>
<comment type="subcellular location">
    <subcellularLocation>
        <location evidence="2">Cell inner membrane</location>
        <topology evidence="2">Single-pass membrane protein</topology>
    </subcellularLocation>
</comment>
<dbReference type="AlphaFoldDB" id="A0A0C4YX40"/>
<evidence type="ECO:0000256" key="8">
    <source>
        <dbReference type="ARBA" id="ARBA00022519"/>
    </source>
</evidence>
<evidence type="ECO:0000256" key="9">
    <source>
        <dbReference type="ARBA" id="ARBA00022636"/>
    </source>
</evidence>
<dbReference type="PRINTS" id="PR01440">
    <property type="entry name" value="CELLSNTHASEB"/>
</dbReference>
<feature type="region of interest" description="Disordered" evidence="16">
    <location>
        <begin position="1"/>
        <end position="23"/>
    </location>
</feature>
<dbReference type="InterPro" id="IPR018513">
    <property type="entry name" value="Cell_synthase_bac"/>
</dbReference>
<gene>
    <name evidence="17" type="ORF">RR42_s3455</name>
</gene>
<evidence type="ECO:0000256" key="4">
    <source>
        <dbReference type="ARBA" id="ARBA00010714"/>
    </source>
</evidence>
<dbReference type="GO" id="GO:0005886">
    <property type="term" value="C:plasma membrane"/>
    <property type="evidence" value="ECO:0007669"/>
    <property type="project" value="UniProtKB-SubCell"/>
</dbReference>
<evidence type="ECO:0000256" key="1">
    <source>
        <dbReference type="ARBA" id="ARBA00002057"/>
    </source>
</evidence>
<evidence type="ECO:0000256" key="13">
    <source>
        <dbReference type="ARBA" id="ARBA00023136"/>
    </source>
</evidence>
<accession>A0A0C4YX40</accession>
<reference evidence="17 18" key="1">
    <citation type="journal article" date="2015" name="Genome Announc.">
        <title>Complete Genome Sequence of Cupriavidus basilensis 4G11, Isolated from the Oak Ridge Field Research Center Site.</title>
        <authorList>
            <person name="Ray J."/>
            <person name="Waters R.J."/>
            <person name="Skerker J.M."/>
            <person name="Kuehl J.V."/>
            <person name="Price M.N."/>
            <person name="Huang J."/>
            <person name="Chakraborty R."/>
            <person name="Arkin A.P."/>
            <person name="Deutschbauer A."/>
        </authorList>
    </citation>
    <scope>NUCLEOTIDE SEQUENCE [LARGE SCALE GENOMIC DNA]</scope>
    <source>
        <strain evidence="17">4G11</strain>
    </source>
</reference>
<evidence type="ECO:0000313" key="18">
    <source>
        <dbReference type="Proteomes" id="UP000031843"/>
    </source>
</evidence>
<evidence type="ECO:0000256" key="2">
    <source>
        <dbReference type="ARBA" id="ARBA00004377"/>
    </source>
</evidence>
<evidence type="ECO:0000256" key="3">
    <source>
        <dbReference type="ARBA" id="ARBA00005186"/>
    </source>
</evidence>
<proteinExistence type="inferred from homology"/>
<evidence type="ECO:0000256" key="7">
    <source>
        <dbReference type="ARBA" id="ARBA00022475"/>
    </source>
</evidence>
<evidence type="ECO:0000256" key="12">
    <source>
        <dbReference type="ARBA" id="ARBA00022989"/>
    </source>
</evidence>
<comment type="pathway">
    <text evidence="3 15">Glycan metabolism; bacterial cellulose biosynthesis.</text>
</comment>
<evidence type="ECO:0000313" key="17">
    <source>
        <dbReference type="EMBL" id="AJG25031.1"/>
    </source>
</evidence>
<dbReference type="UniPathway" id="UPA00694"/>
<dbReference type="GO" id="GO:0030244">
    <property type="term" value="P:cellulose biosynthetic process"/>
    <property type="evidence" value="ECO:0007669"/>
    <property type="project" value="UniProtKB-KW"/>
</dbReference>
<dbReference type="STRING" id="68895.RR42_s3455"/>
<evidence type="ECO:0000256" key="14">
    <source>
        <dbReference type="ARBA" id="ARBA00033444"/>
    </source>
</evidence>
<organism evidence="17 18">
    <name type="scientific">Cupriavidus basilensis</name>
    <dbReference type="NCBI Taxonomy" id="68895"/>
    <lineage>
        <taxon>Bacteria</taxon>
        <taxon>Pseudomonadati</taxon>
        <taxon>Pseudomonadota</taxon>
        <taxon>Betaproteobacteria</taxon>
        <taxon>Burkholderiales</taxon>
        <taxon>Burkholderiaceae</taxon>
        <taxon>Cupriavidus</taxon>
    </lineage>
</organism>
<evidence type="ECO:0000256" key="16">
    <source>
        <dbReference type="SAM" id="MobiDB-lite"/>
    </source>
</evidence>
<keyword evidence="13 15" id="KW-0472">Membrane</keyword>
<keyword evidence="18" id="KW-1185">Reference proteome</keyword>
<dbReference type="RefSeq" id="WP_419188903.1">
    <property type="nucleotide sequence ID" value="NZ_CP010537.1"/>
</dbReference>
<dbReference type="NCBIfam" id="NF008330">
    <property type="entry name" value="PRK11114.2-4"/>
    <property type="match status" value="1"/>
</dbReference>
<keyword evidence="12 15" id="KW-1133">Transmembrane helix</keyword>
<dbReference type="PANTHER" id="PTHR39083">
    <property type="entry name" value="CYCLIC DI-GMP-BINDING PROTEIN"/>
    <property type="match status" value="1"/>
</dbReference>
<keyword evidence="9 15" id="KW-0973">c-di-GMP</keyword>
<dbReference type="Gene3D" id="2.60.120.260">
    <property type="entry name" value="Galactose-binding domain-like"/>
    <property type="match status" value="2"/>
</dbReference>
<evidence type="ECO:0000256" key="6">
    <source>
        <dbReference type="ARBA" id="ARBA00021844"/>
    </source>
</evidence>
<keyword evidence="8 15" id="KW-0997">Cell inner membrane</keyword>
<keyword evidence="7 15" id="KW-1003">Cell membrane</keyword>
<keyword evidence="11 15" id="KW-0135">Cellulose biosynthesis</keyword>
<comment type="similarity">
    <text evidence="4 15">Belongs to the AcsB/BcsB family.</text>
</comment>
<dbReference type="Proteomes" id="UP000031843">
    <property type="component" value="Chromosome secondary"/>
</dbReference>
<keyword evidence="10 15" id="KW-0812">Transmembrane</keyword>
<dbReference type="InterPro" id="IPR003920">
    <property type="entry name" value="Cell_synth_B"/>
</dbReference>
<dbReference type="KEGG" id="cbw:RR42_s3455"/>
<comment type="subunit">
    <text evidence="5 15">Tightly associated with the cellulose synthase catalytic subunit.</text>
</comment>
<feature type="transmembrane region" description="Helical" evidence="15">
    <location>
        <begin position="759"/>
        <end position="780"/>
    </location>
</feature>
<dbReference type="GO" id="GO:0006011">
    <property type="term" value="P:UDP-alpha-D-glucose metabolic process"/>
    <property type="evidence" value="ECO:0007669"/>
    <property type="project" value="InterPro"/>
</dbReference>
<dbReference type="Pfam" id="PF03170">
    <property type="entry name" value="BcsB"/>
    <property type="match status" value="1"/>
</dbReference>
<name>A0A0C4YX40_9BURK</name>
<evidence type="ECO:0000256" key="15">
    <source>
        <dbReference type="RuleBase" id="RU365021"/>
    </source>
</evidence>